<dbReference type="Gene3D" id="2.40.50.100">
    <property type="match status" value="2"/>
</dbReference>
<dbReference type="SUPFAM" id="SSF111369">
    <property type="entry name" value="HlyD-like secretion proteins"/>
    <property type="match status" value="2"/>
</dbReference>
<comment type="caution">
    <text evidence="5">The sequence shown here is derived from an EMBL/GenBank/DDBJ whole genome shotgun (WGS) entry which is preliminary data.</text>
</comment>
<accession>A0A419SKL8</accession>
<dbReference type="AlphaFoldDB" id="A0A419SKL8"/>
<organism evidence="5 6">
    <name type="scientific">Ammoniphilus oxalaticus</name>
    <dbReference type="NCBI Taxonomy" id="66863"/>
    <lineage>
        <taxon>Bacteria</taxon>
        <taxon>Bacillati</taxon>
        <taxon>Bacillota</taxon>
        <taxon>Bacilli</taxon>
        <taxon>Bacillales</taxon>
        <taxon>Paenibacillaceae</taxon>
        <taxon>Aneurinibacillus group</taxon>
        <taxon>Ammoniphilus</taxon>
    </lineage>
</organism>
<dbReference type="RefSeq" id="WP_120189786.1">
    <property type="nucleotide sequence ID" value="NZ_MCHY01000008.1"/>
</dbReference>
<proteinExistence type="predicted"/>
<dbReference type="PANTHER" id="PTHR32347">
    <property type="entry name" value="EFFLUX SYSTEM COMPONENT YKNX-RELATED"/>
    <property type="match status" value="1"/>
</dbReference>
<feature type="domain" description="YbhG-like alpha-helical hairpin" evidence="4">
    <location>
        <begin position="115"/>
        <end position="230"/>
    </location>
</feature>
<comment type="subcellular location">
    <subcellularLocation>
        <location evidence="1">Cell envelope</location>
    </subcellularLocation>
</comment>
<name>A0A419SKL8_9BACL</name>
<evidence type="ECO:0000259" key="4">
    <source>
        <dbReference type="Pfam" id="PF25881"/>
    </source>
</evidence>
<keyword evidence="2 3" id="KW-0175">Coiled coil</keyword>
<evidence type="ECO:0000256" key="3">
    <source>
        <dbReference type="SAM" id="Coils"/>
    </source>
</evidence>
<reference evidence="5 6" key="1">
    <citation type="submission" date="2016-08" db="EMBL/GenBank/DDBJ databases">
        <title>Novel Firmicute Genomes.</title>
        <authorList>
            <person name="Poppleton D.I."/>
            <person name="Gribaldo S."/>
        </authorList>
    </citation>
    <scope>NUCLEOTIDE SEQUENCE [LARGE SCALE GENOMIC DNA]</scope>
    <source>
        <strain evidence="5 6">RAOx-1</strain>
    </source>
</reference>
<dbReference type="InterPro" id="IPR059052">
    <property type="entry name" value="HH_YbhG-like"/>
</dbReference>
<evidence type="ECO:0000313" key="6">
    <source>
        <dbReference type="Proteomes" id="UP000284219"/>
    </source>
</evidence>
<keyword evidence="6" id="KW-1185">Reference proteome</keyword>
<feature type="coiled-coil region" evidence="3">
    <location>
        <begin position="78"/>
        <end position="212"/>
    </location>
</feature>
<dbReference type="PANTHER" id="PTHR32347:SF14">
    <property type="entry name" value="EFFLUX SYSTEM COMPONENT YKNX-RELATED"/>
    <property type="match status" value="1"/>
</dbReference>
<dbReference type="Proteomes" id="UP000284219">
    <property type="component" value="Unassembled WGS sequence"/>
</dbReference>
<dbReference type="Pfam" id="PF25881">
    <property type="entry name" value="HH_YBHG"/>
    <property type="match status" value="1"/>
</dbReference>
<dbReference type="Gene3D" id="2.40.30.170">
    <property type="match status" value="1"/>
</dbReference>
<gene>
    <name evidence="5" type="ORF">BEP19_08890</name>
</gene>
<evidence type="ECO:0000256" key="1">
    <source>
        <dbReference type="ARBA" id="ARBA00004196"/>
    </source>
</evidence>
<protein>
    <recommendedName>
        <fullName evidence="4">YbhG-like alpha-helical hairpin domain-containing protein</fullName>
    </recommendedName>
</protein>
<evidence type="ECO:0000313" key="5">
    <source>
        <dbReference type="EMBL" id="RKD24490.1"/>
    </source>
</evidence>
<dbReference type="InterPro" id="IPR050465">
    <property type="entry name" value="UPF0194_transport"/>
</dbReference>
<dbReference type="Gene3D" id="1.10.287.470">
    <property type="entry name" value="Helix hairpin bin"/>
    <property type="match status" value="2"/>
</dbReference>
<dbReference type="OrthoDB" id="250565at2"/>
<sequence>MNLKRWLISLGALLSVALIFGFVFKPAASSKEQPSSFSGIVEQEEYQLSFKIGGRVGGLSVEEGQAVKQGDVIGYLEKGEWQNKVDQAQAAVALAEANVNKAVTGVGVVDKATAAKVEQAQAALKTAEAQVTALKNGVRPEQLKQLEAKVTATEKGYRHAEEMLGKMQQLFEAGAIPQTQKDETELALEKAKAEYEVAQKELEMARAGARQEDLDKATYQAEQARGALHEALSGKGQVQLSSDDIQIAKGQLAQAQATLEETLTYLSYTELRAPVDGIVVRKNVKAGEMVSEGFTAITLAQPDAKSVKFFVPENQLKGLQTGQQINLSVPAIEVQTSGIVESVNPAPQFAVQKATNHLNETDVRSFEVRVKITEHTEQILAGMTAVWQGDQPE</sequence>
<dbReference type="GO" id="GO:0030313">
    <property type="term" value="C:cell envelope"/>
    <property type="evidence" value="ECO:0007669"/>
    <property type="project" value="UniProtKB-SubCell"/>
</dbReference>
<evidence type="ECO:0000256" key="2">
    <source>
        <dbReference type="ARBA" id="ARBA00023054"/>
    </source>
</evidence>
<dbReference type="EMBL" id="MCHY01000008">
    <property type="protein sequence ID" value="RKD24490.1"/>
    <property type="molecule type" value="Genomic_DNA"/>
</dbReference>